<evidence type="ECO:0000313" key="3">
    <source>
        <dbReference type="Proteomes" id="UP001521116"/>
    </source>
</evidence>
<accession>A0ABR3TDJ9</accession>
<dbReference type="InterPro" id="IPR010640">
    <property type="entry name" value="Low_temperature_requirement_A"/>
</dbReference>
<feature type="transmembrane region" description="Helical" evidence="1">
    <location>
        <begin position="222"/>
        <end position="240"/>
    </location>
</feature>
<sequence>MTLLPVIESPLRYAQGDDPRFGLRAESNSIELFFDLFLIANLATFTSTHSITDTSTLVAYIGLFGIIWFTWLQITLHDVRFALDSVYERVCKVFQFIIFVGFALVGSSFNPGGKEHNNTIFRILCIMLFMSRLLLAIQYGVALFFIRKKIKGLGLPLGLTITTFTLCGGAYYSMVPAFSEASGNGLGIYYVWYIIIGIEVGVVTGTASIWRKLSFKKTHLMERLGLLTLIIIGEGAIGVTKTVAKLMSKSGLTFDGCFLVIFIVLILTFLFILYFDNTTETHFGSIRQLINAALHFPLHLGIVGIVEGSQQVALARYVFKQFGAFQDTVTDACLTTHLDGAALTAPLIATVKAFKLDTKLESKDQVPVILEALYAVGNATGICSAANVTAGSTPPDAIQKASTDVLGGLFESTGVKVGAGEDAFELARSAYFTLYIYYWASVLFALLSFAAIFWVVSSKERGTNMYNKLALGSRILVVVVAAGLGFGAASHMFIYNFLRSDAVLPVVAGLLFAVICCDRIGRHLTLGKVL</sequence>
<keyword evidence="1" id="KW-0472">Membrane</keyword>
<feature type="transmembrane region" description="Helical" evidence="1">
    <location>
        <begin position="502"/>
        <end position="521"/>
    </location>
</feature>
<comment type="caution">
    <text evidence="2">The sequence shown here is derived from an EMBL/GenBank/DDBJ whole genome shotgun (WGS) entry which is preliminary data.</text>
</comment>
<gene>
    <name evidence="2" type="ORF">SLS56_000604</name>
</gene>
<feature type="transmembrane region" description="Helical" evidence="1">
    <location>
        <begin position="436"/>
        <end position="455"/>
    </location>
</feature>
<dbReference type="PANTHER" id="PTHR42101:SF1">
    <property type="entry name" value="LOW TEMPERATURE REQUIREMENT A"/>
    <property type="match status" value="1"/>
</dbReference>
<evidence type="ECO:0000256" key="1">
    <source>
        <dbReference type="SAM" id="Phobius"/>
    </source>
</evidence>
<evidence type="ECO:0000313" key="2">
    <source>
        <dbReference type="EMBL" id="KAL1637466.1"/>
    </source>
</evidence>
<feature type="transmembrane region" description="Helical" evidence="1">
    <location>
        <begin position="89"/>
        <end position="109"/>
    </location>
</feature>
<feature type="transmembrane region" description="Helical" evidence="1">
    <location>
        <begin position="252"/>
        <end position="275"/>
    </location>
</feature>
<feature type="transmembrane region" description="Helical" evidence="1">
    <location>
        <begin position="121"/>
        <end position="146"/>
    </location>
</feature>
<proteinExistence type="predicted"/>
<reference evidence="2 3" key="1">
    <citation type="submission" date="2024-02" db="EMBL/GenBank/DDBJ databases">
        <title>De novo assembly and annotation of 12 fungi associated with fruit tree decline syndrome in Ontario, Canada.</title>
        <authorList>
            <person name="Sulman M."/>
            <person name="Ellouze W."/>
            <person name="Ilyukhin E."/>
        </authorList>
    </citation>
    <scope>NUCLEOTIDE SEQUENCE [LARGE SCALE GENOMIC DNA]</scope>
    <source>
        <strain evidence="2 3">M1-105</strain>
    </source>
</reference>
<organism evidence="2 3">
    <name type="scientific">Neofusicoccum ribis</name>
    <dbReference type="NCBI Taxonomy" id="45134"/>
    <lineage>
        <taxon>Eukaryota</taxon>
        <taxon>Fungi</taxon>
        <taxon>Dikarya</taxon>
        <taxon>Ascomycota</taxon>
        <taxon>Pezizomycotina</taxon>
        <taxon>Dothideomycetes</taxon>
        <taxon>Dothideomycetes incertae sedis</taxon>
        <taxon>Botryosphaeriales</taxon>
        <taxon>Botryosphaeriaceae</taxon>
        <taxon>Neofusicoccum</taxon>
    </lineage>
</organism>
<keyword evidence="1" id="KW-1133">Transmembrane helix</keyword>
<dbReference type="EMBL" id="JAJVDC020000003">
    <property type="protein sequence ID" value="KAL1637466.1"/>
    <property type="molecule type" value="Genomic_DNA"/>
</dbReference>
<feature type="transmembrane region" description="Helical" evidence="1">
    <location>
        <begin position="187"/>
        <end position="210"/>
    </location>
</feature>
<feature type="transmembrane region" description="Helical" evidence="1">
    <location>
        <begin position="57"/>
        <end position="77"/>
    </location>
</feature>
<dbReference type="PANTHER" id="PTHR42101">
    <property type="entry name" value="CHROMOSOME 16, WHOLE GENOME SHOTGUN SEQUENCE"/>
    <property type="match status" value="1"/>
</dbReference>
<keyword evidence="3" id="KW-1185">Reference proteome</keyword>
<dbReference type="Pfam" id="PF06772">
    <property type="entry name" value="LtrA"/>
    <property type="match status" value="1"/>
</dbReference>
<feature type="transmembrane region" description="Helical" evidence="1">
    <location>
        <begin position="475"/>
        <end position="495"/>
    </location>
</feature>
<protein>
    <recommendedName>
        <fullName evidence="4">Low temperature requirement A</fullName>
    </recommendedName>
</protein>
<keyword evidence="1" id="KW-0812">Transmembrane</keyword>
<evidence type="ECO:0008006" key="4">
    <source>
        <dbReference type="Google" id="ProtNLM"/>
    </source>
</evidence>
<feature type="transmembrane region" description="Helical" evidence="1">
    <location>
        <begin position="153"/>
        <end position="175"/>
    </location>
</feature>
<dbReference type="Proteomes" id="UP001521116">
    <property type="component" value="Unassembled WGS sequence"/>
</dbReference>
<name>A0ABR3TDJ9_9PEZI</name>